<protein>
    <submittedName>
        <fullName evidence="1">Uncharacterized protein</fullName>
    </submittedName>
</protein>
<gene>
    <name evidence="1" type="ORF">MSPICULIGERA_LOCUS2534</name>
</gene>
<evidence type="ECO:0000313" key="1">
    <source>
        <dbReference type="EMBL" id="CAJ0563729.1"/>
    </source>
</evidence>
<dbReference type="EMBL" id="CATQJA010000745">
    <property type="protein sequence ID" value="CAJ0563729.1"/>
    <property type="molecule type" value="Genomic_DNA"/>
</dbReference>
<comment type="caution">
    <text evidence="1">The sequence shown here is derived from an EMBL/GenBank/DDBJ whole genome shotgun (WGS) entry which is preliminary data.</text>
</comment>
<sequence length="95" mass="10541">MLLVAPEGNVVQFDGPDPNGDQCHQTYFVGDLQMVEEQKNLGDCGGEVDLQRYENGLYHGLSNQLLVHICFGRGDTDGIAFEFTANVGEKDHHFK</sequence>
<proteinExistence type="predicted"/>
<feature type="non-terminal residue" evidence="1">
    <location>
        <position position="1"/>
    </location>
</feature>
<dbReference type="AlphaFoldDB" id="A0AA36C807"/>
<keyword evidence="2" id="KW-1185">Reference proteome</keyword>
<accession>A0AA36C807</accession>
<evidence type="ECO:0000313" key="2">
    <source>
        <dbReference type="Proteomes" id="UP001177023"/>
    </source>
</evidence>
<organism evidence="1 2">
    <name type="scientific">Mesorhabditis spiculigera</name>
    <dbReference type="NCBI Taxonomy" id="96644"/>
    <lineage>
        <taxon>Eukaryota</taxon>
        <taxon>Metazoa</taxon>
        <taxon>Ecdysozoa</taxon>
        <taxon>Nematoda</taxon>
        <taxon>Chromadorea</taxon>
        <taxon>Rhabditida</taxon>
        <taxon>Rhabditina</taxon>
        <taxon>Rhabditomorpha</taxon>
        <taxon>Rhabditoidea</taxon>
        <taxon>Rhabditidae</taxon>
        <taxon>Mesorhabditinae</taxon>
        <taxon>Mesorhabditis</taxon>
    </lineage>
</organism>
<dbReference type="Proteomes" id="UP001177023">
    <property type="component" value="Unassembled WGS sequence"/>
</dbReference>
<name>A0AA36C807_9BILA</name>
<reference evidence="1" key="1">
    <citation type="submission" date="2023-06" db="EMBL/GenBank/DDBJ databases">
        <authorList>
            <person name="Delattre M."/>
        </authorList>
    </citation>
    <scope>NUCLEOTIDE SEQUENCE</scope>
    <source>
        <strain evidence="1">AF72</strain>
    </source>
</reference>